<name>Q5EVK6_OIKDI</name>
<evidence type="ECO:0000256" key="3">
    <source>
        <dbReference type="ARBA" id="ARBA00023155"/>
    </source>
</evidence>
<protein>
    <submittedName>
        <fullName evidence="8">Homeodomain protein Not-d</fullName>
    </submittedName>
</protein>
<dbReference type="Pfam" id="PF00046">
    <property type="entry name" value="Homeodomain"/>
    <property type="match status" value="1"/>
</dbReference>
<dbReference type="PROSITE" id="PS50071">
    <property type="entry name" value="HOMEOBOX_2"/>
    <property type="match status" value="1"/>
</dbReference>
<reference evidence="8" key="1">
    <citation type="journal article" date="2005" name="Curr. Biol.">
        <title>Remodelling of the homeobox gene complement in the tunicate Oikopleura dioica.</title>
        <authorList>
            <person name="Edvardsen R.B."/>
            <person name="Seo H.C."/>
            <person name="Jensen M.F."/>
            <person name="Mialon A."/>
            <person name="Mikhaleva J."/>
            <person name="Bjordal M."/>
            <person name="Cartry J."/>
            <person name="Reinhardt R."/>
            <person name="Weissenbach J."/>
            <person name="Wincker P."/>
            <person name="Chourrout D."/>
        </authorList>
    </citation>
    <scope>NUCLEOTIDE SEQUENCE</scope>
</reference>
<gene>
    <name evidence="8" type="primary">Not-d</name>
</gene>
<feature type="DNA-binding region" description="Homeobox" evidence="5">
    <location>
        <begin position="81"/>
        <end position="140"/>
    </location>
</feature>
<dbReference type="PANTHER" id="PTHR24339:SF28">
    <property type="entry name" value="E5-RELATED"/>
    <property type="match status" value="1"/>
</dbReference>
<keyword evidence="4 5" id="KW-0539">Nucleus</keyword>
<dbReference type="PRINTS" id="PR00024">
    <property type="entry name" value="HOMEOBOX"/>
</dbReference>
<feature type="domain" description="Homeobox" evidence="7">
    <location>
        <begin position="79"/>
        <end position="139"/>
    </location>
</feature>
<dbReference type="SMART" id="SM00389">
    <property type="entry name" value="HOX"/>
    <property type="match status" value="1"/>
</dbReference>
<sequence>MSLFSTPSLDHYYPFIEKLPQKRCGFTVEEILAPTQPRELLESYYRQLQNNLLQNIPCFTFPAEARRAQVHSNKNLNHSKPKRIRTIFTKTQIERLETEFNESKYIVGAARLQLAAELSLSETQVKVWFQNRRIKFRKSSAQENSTEERSDTDSDSF</sequence>
<evidence type="ECO:0000313" key="8">
    <source>
        <dbReference type="EMBL" id="AAW24009.1"/>
    </source>
</evidence>
<dbReference type="InterPro" id="IPR020479">
    <property type="entry name" value="HD_metazoa"/>
</dbReference>
<evidence type="ECO:0000256" key="6">
    <source>
        <dbReference type="RuleBase" id="RU000682"/>
    </source>
</evidence>
<dbReference type="GO" id="GO:0000981">
    <property type="term" value="F:DNA-binding transcription factor activity, RNA polymerase II-specific"/>
    <property type="evidence" value="ECO:0007669"/>
    <property type="project" value="InterPro"/>
</dbReference>
<comment type="subcellular location">
    <subcellularLocation>
        <location evidence="1 5 6">Nucleus</location>
    </subcellularLocation>
</comment>
<accession>Q5EVK6</accession>
<dbReference type="EMBL" id="AY705662">
    <property type="protein sequence ID" value="AAW24009.1"/>
    <property type="molecule type" value="Genomic_DNA"/>
</dbReference>
<dbReference type="InterPro" id="IPR009057">
    <property type="entry name" value="Homeodomain-like_sf"/>
</dbReference>
<dbReference type="GO" id="GO:0005634">
    <property type="term" value="C:nucleus"/>
    <property type="evidence" value="ECO:0007669"/>
    <property type="project" value="UniProtKB-SubCell"/>
</dbReference>
<keyword evidence="2 5" id="KW-0238">DNA-binding</keyword>
<dbReference type="Gene3D" id="1.10.10.60">
    <property type="entry name" value="Homeodomain-like"/>
    <property type="match status" value="1"/>
</dbReference>
<dbReference type="PANTHER" id="PTHR24339">
    <property type="entry name" value="HOMEOBOX PROTEIN EMX-RELATED"/>
    <property type="match status" value="1"/>
</dbReference>
<evidence type="ECO:0000256" key="5">
    <source>
        <dbReference type="PROSITE-ProRule" id="PRU00108"/>
    </source>
</evidence>
<evidence type="ECO:0000256" key="2">
    <source>
        <dbReference type="ARBA" id="ARBA00023125"/>
    </source>
</evidence>
<proteinExistence type="predicted"/>
<dbReference type="GO" id="GO:0000978">
    <property type="term" value="F:RNA polymerase II cis-regulatory region sequence-specific DNA binding"/>
    <property type="evidence" value="ECO:0007669"/>
    <property type="project" value="TreeGrafter"/>
</dbReference>
<dbReference type="InterPro" id="IPR001356">
    <property type="entry name" value="HD"/>
</dbReference>
<dbReference type="AlphaFoldDB" id="Q5EVK6"/>
<dbReference type="SUPFAM" id="SSF46689">
    <property type="entry name" value="Homeodomain-like"/>
    <property type="match status" value="1"/>
</dbReference>
<dbReference type="InterPro" id="IPR017970">
    <property type="entry name" value="Homeobox_CS"/>
</dbReference>
<evidence type="ECO:0000259" key="7">
    <source>
        <dbReference type="PROSITE" id="PS50071"/>
    </source>
</evidence>
<evidence type="ECO:0000256" key="4">
    <source>
        <dbReference type="ARBA" id="ARBA00023242"/>
    </source>
</evidence>
<organism evidence="8">
    <name type="scientific">Oikopleura dioica</name>
    <name type="common">Tunicate</name>
    <dbReference type="NCBI Taxonomy" id="34765"/>
    <lineage>
        <taxon>Eukaryota</taxon>
        <taxon>Metazoa</taxon>
        <taxon>Chordata</taxon>
        <taxon>Tunicata</taxon>
        <taxon>Appendicularia</taxon>
        <taxon>Copelata</taxon>
        <taxon>Oikopleuridae</taxon>
        <taxon>Oikopleura</taxon>
    </lineage>
</organism>
<evidence type="ECO:0000256" key="1">
    <source>
        <dbReference type="ARBA" id="ARBA00004123"/>
    </source>
</evidence>
<dbReference type="PROSITE" id="PS00027">
    <property type="entry name" value="HOMEOBOX_1"/>
    <property type="match status" value="1"/>
</dbReference>
<dbReference type="InterPro" id="IPR050877">
    <property type="entry name" value="EMX-VAX-Noto_Homeobox_TFs"/>
</dbReference>
<dbReference type="CDD" id="cd00086">
    <property type="entry name" value="homeodomain"/>
    <property type="match status" value="1"/>
</dbReference>
<keyword evidence="3 5" id="KW-0371">Homeobox</keyword>